<proteinExistence type="predicted"/>
<dbReference type="InterPro" id="IPR036271">
    <property type="entry name" value="Tet_transcr_reg_TetR-rel_C_sf"/>
</dbReference>
<reference evidence="2 3" key="2">
    <citation type="submission" date="2011-10" db="EMBL/GenBank/DDBJ databases">
        <title>The Genome Sequence of Actinomyces viscosus C505.</title>
        <authorList>
            <consortium name="The Broad Institute Genome Sequencing Platform"/>
            <consortium name="The Broad Institute Genome Sequencing Center for Infectious Disease"/>
            <person name="Earl A."/>
            <person name="Ward D."/>
            <person name="Feldgarden M."/>
            <person name="Gevers D."/>
            <person name="Sibley C.D."/>
            <person name="Field T.R."/>
            <person name="Grinwis M."/>
            <person name="Eshaghurshan C.S."/>
            <person name="Surette M.G."/>
            <person name="Young S.K."/>
            <person name="Zeng Q."/>
            <person name="Gargeya S."/>
            <person name="Fitzgerald M."/>
            <person name="Haas B."/>
            <person name="Abouelleil A."/>
            <person name="Alvarado L."/>
            <person name="Arachchi H.M."/>
            <person name="Berlin A."/>
            <person name="Brown A."/>
            <person name="Chapman S.B."/>
            <person name="Chen Z."/>
            <person name="Dunbar C."/>
            <person name="Freedman E."/>
            <person name="Gearin G."/>
            <person name="Goldberg J."/>
            <person name="Griggs A."/>
            <person name="Gujja S."/>
            <person name="Heiman D."/>
            <person name="Howarth C."/>
            <person name="Larson L."/>
            <person name="Lui A."/>
            <person name="MacDonald P.J.P."/>
            <person name="Montmayeur A."/>
            <person name="Murphy C."/>
            <person name="Neiman D."/>
            <person name="Pearson M."/>
            <person name="Priest M."/>
            <person name="Roberts A."/>
            <person name="Saif S."/>
            <person name="Shea T."/>
            <person name="Shenoy N."/>
            <person name="Sisk P."/>
            <person name="Stolte C."/>
            <person name="Sykes S."/>
            <person name="Wortman J."/>
            <person name="Nusbaum C."/>
            <person name="Birren B."/>
        </authorList>
    </citation>
    <scope>NUCLEOTIDE SEQUENCE [LARGE SCALE GENOMIC DNA]</scope>
    <source>
        <strain evidence="2 3">C505</strain>
    </source>
</reference>
<organism evidence="2 3">
    <name type="scientific">Actinomyces viscosus C505</name>
    <dbReference type="NCBI Taxonomy" id="562973"/>
    <lineage>
        <taxon>Bacteria</taxon>
        <taxon>Bacillati</taxon>
        <taxon>Actinomycetota</taxon>
        <taxon>Actinomycetes</taxon>
        <taxon>Actinomycetales</taxon>
        <taxon>Actinomycetaceae</taxon>
        <taxon>Actinomyces</taxon>
    </lineage>
</organism>
<sequence length="310" mass="32330">MCPRAHQVSQPSVDPNSEWLSELSEVHLTLAAEPRATARTDHYGAAMTRSARLGRPTGPRPGFSRDDVVDAALEIGIAEFTLTAVAKHLGVAVSGLYRTISSREDLLAACLERIAAEVETPGAGRRWPDAVRAHAEAIWAMLERYPGLAGVIMGVPWAHQLFAAPVAQACQVLVDGGLGGEEAGVVLDFVGDTVISTHAQIEVMRSPAAPSGLGGPTGLEETSRFAAAAGNPPLPEALTPNESWLERGGLDRKIEIIIRGVAVGLPPSATDTGGKSASGATSVGDANVQRHPRVRGEVHRAGGDTGPHGR</sequence>
<evidence type="ECO:0000313" key="2">
    <source>
        <dbReference type="EMBL" id="EGE37068.1"/>
    </source>
</evidence>
<dbReference type="HOGENOM" id="CLU_077880_0_0_11"/>
<accession>F2V170</accession>
<reference evidence="3" key="1">
    <citation type="submission" date="2010-02" db="EMBL/GenBank/DDBJ databases">
        <title>The Genome Sequence of Prevotella oris strain C735.</title>
        <authorList>
            <consortium name="The Broad Institute Genome Sequencing Platform"/>
            <person name="Ward D."/>
            <person name="Feldgarden M."/>
            <person name="Earl A."/>
            <person name="Young S.K."/>
            <person name="Zeng Q."/>
            <person name="Koehrsen M."/>
            <person name="Alvarado L."/>
            <person name="Berlin A."/>
            <person name="Bochicchio J."/>
            <person name="Borenstein D."/>
            <person name="Chapman S.B."/>
            <person name="Chen Z."/>
            <person name="Engels R."/>
            <person name="Freedman E."/>
            <person name="Gellesch M."/>
            <person name="Goldberg J."/>
            <person name="Griggs A."/>
            <person name="Gujja S."/>
            <person name="Heilman E."/>
            <person name="Heiman D."/>
            <person name="Hepburn T."/>
            <person name="Howarth C."/>
            <person name="Jen D."/>
            <person name="Larson L."/>
            <person name="Mehta T."/>
            <person name="Park D."/>
            <person name="Pearson M."/>
            <person name="Roberts A."/>
            <person name="Saif S."/>
            <person name="Shea T."/>
            <person name="Shenoy N."/>
            <person name="Sisk P."/>
            <person name="Stolte C."/>
            <person name="Sykes S."/>
            <person name="Thomson T."/>
            <person name="Walk T."/>
            <person name="White J."/>
            <person name="Yandava C."/>
            <person name="Sibley C.D."/>
            <person name="Field T.R."/>
            <person name="Grinwis M."/>
            <person name="Eshaghurshan C.S."/>
            <person name="Surette M.G."/>
            <person name="Haas B."/>
            <person name="Nusbaum C."/>
            <person name="Birren B."/>
        </authorList>
    </citation>
    <scope>NUCLEOTIDE SEQUENCE [LARGE SCALE GENOMIC DNA]</scope>
    <source>
        <strain evidence="3">C505</strain>
    </source>
</reference>
<dbReference type="InterPro" id="IPR009057">
    <property type="entry name" value="Homeodomain-like_sf"/>
</dbReference>
<evidence type="ECO:0000313" key="3">
    <source>
        <dbReference type="Proteomes" id="UP000004668"/>
    </source>
</evidence>
<dbReference type="eggNOG" id="COG1309">
    <property type="taxonomic scope" value="Bacteria"/>
</dbReference>
<evidence type="ECO:0000256" key="1">
    <source>
        <dbReference type="SAM" id="MobiDB-lite"/>
    </source>
</evidence>
<gene>
    <name evidence="2" type="ORF">HMPREF0059_02431</name>
</gene>
<feature type="compositionally biased region" description="Polar residues" evidence="1">
    <location>
        <begin position="269"/>
        <end position="281"/>
    </location>
</feature>
<feature type="region of interest" description="Disordered" evidence="1">
    <location>
        <begin position="265"/>
        <end position="310"/>
    </location>
</feature>
<dbReference type="Gene3D" id="1.10.357.10">
    <property type="entry name" value="Tetracycline Repressor, domain 2"/>
    <property type="match status" value="1"/>
</dbReference>
<comment type="caution">
    <text evidence="2">The sequence shown here is derived from an EMBL/GenBank/DDBJ whole genome shotgun (WGS) entry which is preliminary data.</text>
</comment>
<dbReference type="SUPFAM" id="SSF46689">
    <property type="entry name" value="Homeodomain-like"/>
    <property type="match status" value="1"/>
</dbReference>
<dbReference type="SUPFAM" id="SSF48498">
    <property type="entry name" value="Tetracyclin repressor-like, C-terminal domain"/>
    <property type="match status" value="1"/>
</dbReference>
<dbReference type="EMBL" id="ACRE02000031">
    <property type="protein sequence ID" value="EGE37068.1"/>
    <property type="molecule type" value="Genomic_DNA"/>
</dbReference>
<name>F2V170_ACTVI</name>
<dbReference type="Proteomes" id="UP000004668">
    <property type="component" value="Unassembled WGS sequence"/>
</dbReference>
<dbReference type="AlphaFoldDB" id="F2V170"/>
<protein>
    <submittedName>
        <fullName evidence="2">Uncharacterized protein</fullName>
    </submittedName>
</protein>
<feature type="region of interest" description="Disordered" evidence="1">
    <location>
        <begin position="39"/>
        <end position="62"/>
    </location>
</feature>